<accession>A0A4R1IAT0</accession>
<dbReference type="InterPro" id="IPR004360">
    <property type="entry name" value="Glyas_Fos-R_dOase_dom"/>
</dbReference>
<evidence type="ECO:0000256" key="1">
    <source>
        <dbReference type="SAM" id="MobiDB-lite"/>
    </source>
</evidence>
<dbReference type="AlphaFoldDB" id="A0A4R1IAT0"/>
<evidence type="ECO:0000313" key="4">
    <source>
        <dbReference type="Proteomes" id="UP000295030"/>
    </source>
</evidence>
<evidence type="ECO:0000313" key="3">
    <source>
        <dbReference type="EMBL" id="TCK30109.1"/>
    </source>
</evidence>
<protein>
    <recommendedName>
        <fullName evidence="2">VOC domain-containing protein</fullName>
    </recommendedName>
</protein>
<feature type="domain" description="VOC" evidence="2">
    <location>
        <begin position="25"/>
        <end position="142"/>
    </location>
</feature>
<dbReference type="PANTHER" id="PTHR33993:SF14">
    <property type="entry name" value="GB|AAF24581.1"/>
    <property type="match status" value="1"/>
</dbReference>
<feature type="region of interest" description="Disordered" evidence="1">
    <location>
        <begin position="1"/>
        <end position="21"/>
    </location>
</feature>
<dbReference type="InterPro" id="IPR029068">
    <property type="entry name" value="Glyas_Bleomycin-R_OHBP_Dase"/>
</dbReference>
<keyword evidence="4" id="KW-1185">Reference proteome</keyword>
<dbReference type="Proteomes" id="UP000295030">
    <property type="component" value="Unassembled WGS sequence"/>
</dbReference>
<comment type="caution">
    <text evidence="3">The sequence shown here is derived from an EMBL/GenBank/DDBJ whole genome shotgun (WGS) entry which is preliminary data.</text>
</comment>
<dbReference type="Gene3D" id="3.10.180.10">
    <property type="entry name" value="2,3-Dihydroxybiphenyl 1,2-Dioxygenase, domain 1"/>
    <property type="match status" value="1"/>
</dbReference>
<name>A0A4R1IAT0_ANCAQ</name>
<dbReference type="PANTHER" id="PTHR33993">
    <property type="entry name" value="GLYOXALASE-RELATED"/>
    <property type="match status" value="1"/>
</dbReference>
<dbReference type="EMBL" id="SMFY01000001">
    <property type="protein sequence ID" value="TCK30109.1"/>
    <property type="molecule type" value="Genomic_DNA"/>
</dbReference>
<dbReference type="PROSITE" id="PS51819">
    <property type="entry name" value="VOC"/>
    <property type="match status" value="1"/>
</dbReference>
<dbReference type="CDD" id="cd07247">
    <property type="entry name" value="SgaA_N_like"/>
    <property type="match status" value="1"/>
</dbReference>
<gene>
    <name evidence="3" type="ORF">EV667_0195</name>
</gene>
<reference evidence="3 4" key="1">
    <citation type="submission" date="2019-03" db="EMBL/GenBank/DDBJ databases">
        <title>Genomic Encyclopedia of Type Strains, Phase IV (KMG-IV): sequencing the most valuable type-strain genomes for metagenomic binning, comparative biology and taxonomic classification.</title>
        <authorList>
            <person name="Goeker M."/>
        </authorList>
    </citation>
    <scope>NUCLEOTIDE SEQUENCE [LARGE SCALE GENOMIC DNA]</scope>
    <source>
        <strain evidence="3 4">DSM 101</strain>
    </source>
</reference>
<dbReference type="InterPro" id="IPR037523">
    <property type="entry name" value="VOC_core"/>
</dbReference>
<dbReference type="InterPro" id="IPR052164">
    <property type="entry name" value="Anthracycline_SecMetBiosynth"/>
</dbReference>
<sequence>MVSTGLTKEGNAVEDAGQTEPPHGIFVWNELNSRDIPAAKAFYAAALGWTFDAMPMEGGPEYWIIRQGDRQVGGIFPLQGPEFDGVPEHWLSYIAVDDVDARCEKALAAGGTLLRAPFDVPDVGRVAIVRDSQGAVAGWMTPKM</sequence>
<proteinExistence type="predicted"/>
<dbReference type="Pfam" id="PF00903">
    <property type="entry name" value="Glyoxalase"/>
    <property type="match status" value="1"/>
</dbReference>
<dbReference type="SUPFAM" id="SSF54593">
    <property type="entry name" value="Glyoxalase/Bleomycin resistance protein/Dihydroxybiphenyl dioxygenase"/>
    <property type="match status" value="1"/>
</dbReference>
<evidence type="ECO:0000259" key="2">
    <source>
        <dbReference type="PROSITE" id="PS51819"/>
    </source>
</evidence>
<organism evidence="3 4">
    <name type="scientific">Ancylobacter aquaticus</name>
    <dbReference type="NCBI Taxonomy" id="100"/>
    <lineage>
        <taxon>Bacteria</taxon>
        <taxon>Pseudomonadati</taxon>
        <taxon>Pseudomonadota</taxon>
        <taxon>Alphaproteobacteria</taxon>
        <taxon>Hyphomicrobiales</taxon>
        <taxon>Xanthobacteraceae</taxon>
        <taxon>Ancylobacter</taxon>
    </lineage>
</organism>